<keyword evidence="8 18" id="KW-0418">Kinase</keyword>
<evidence type="ECO:0000313" key="18">
    <source>
        <dbReference type="EMBL" id="OAO11735.1"/>
    </source>
</evidence>
<evidence type="ECO:0000259" key="17">
    <source>
        <dbReference type="PROSITE" id="PS50158"/>
    </source>
</evidence>
<dbReference type="GO" id="GO:0004674">
    <property type="term" value="F:protein serine/threonine kinase activity"/>
    <property type="evidence" value="ECO:0007669"/>
    <property type="project" value="UniProtKB-KW"/>
</dbReference>
<dbReference type="Proteomes" id="UP000078348">
    <property type="component" value="Unassembled WGS sequence"/>
</dbReference>
<evidence type="ECO:0000256" key="9">
    <source>
        <dbReference type="ARBA" id="ARBA00022840"/>
    </source>
</evidence>
<dbReference type="Pfam" id="PF09202">
    <property type="entry name" value="Rio2_N"/>
    <property type="match status" value="1"/>
</dbReference>
<keyword evidence="5" id="KW-0808">Transferase</keyword>
<dbReference type="GO" id="GO:0005829">
    <property type="term" value="C:cytosol"/>
    <property type="evidence" value="ECO:0007669"/>
    <property type="project" value="TreeGrafter"/>
</dbReference>
<dbReference type="Gene3D" id="1.10.510.10">
    <property type="entry name" value="Transferase(Phosphotransferase) domain 1"/>
    <property type="match status" value="1"/>
</dbReference>
<dbReference type="OrthoDB" id="10258631at2759"/>
<comment type="similarity">
    <text evidence="2">Belongs to the protein kinase superfamily. RIO-type Ser/Thr kinase family.</text>
</comment>
<dbReference type="GO" id="GO:0003676">
    <property type="term" value="F:nucleic acid binding"/>
    <property type="evidence" value="ECO:0007669"/>
    <property type="project" value="InterPro"/>
</dbReference>
<keyword evidence="10" id="KW-0460">Magnesium</keyword>
<evidence type="ECO:0000256" key="1">
    <source>
        <dbReference type="ARBA" id="ARBA00001946"/>
    </source>
</evidence>
<dbReference type="PANTHER" id="PTHR45852:SF1">
    <property type="entry name" value="SERINE_THREONINE-PROTEIN KINASE RIO2"/>
    <property type="match status" value="1"/>
</dbReference>
<dbReference type="SUPFAM" id="SSF57756">
    <property type="entry name" value="Retrovirus zinc finger-like domains"/>
    <property type="match status" value="1"/>
</dbReference>
<keyword evidence="7" id="KW-0547">Nucleotide-binding</keyword>
<keyword evidence="15" id="KW-0862">Zinc</keyword>
<dbReference type="Gene3D" id="1.10.10.10">
    <property type="entry name" value="Winged helix-like DNA-binding domain superfamily/Winged helix DNA-binding domain"/>
    <property type="match status" value="1"/>
</dbReference>
<comment type="cofactor">
    <cofactor evidence="1">
        <name>Mg(2+)</name>
        <dbReference type="ChEBI" id="CHEBI:18420"/>
    </cofactor>
</comment>
<evidence type="ECO:0000256" key="3">
    <source>
        <dbReference type="ARBA" id="ARBA00012513"/>
    </source>
</evidence>
<protein>
    <recommendedName>
        <fullName evidence="13">Serine/threonine-protein kinase RIO2</fullName>
        <ecNumber evidence="3">2.7.11.1</ecNumber>
    </recommendedName>
    <alternativeName>
        <fullName evidence="14">Serine/threonine-protein kinase rio2</fullName>
    </alternativeName>
</protein>
<dbReference type="PROSITE" id="PS50158">
    <property type="entry name" value="ZF_CCHC"/>
    <property type="match status" value="1"/>
</dbReference>
<comment type="catalytic activity">
    <reaction evidence="12">
        <text>L-seryl-[protein] + ATP = O-phospho-L-seryl-[protein] + ADP + H(+)</text>
        <dbReference type="Rhea" id="RHEA:17989"/>
        <dbReference type="Rhea" id="RHEA-COMP:9863"/>
        <dbReference type="Rhea" id="RHEA-COMP:11604"/>
        <dbReference type="ChEBI" id="CHEBI:15378"/>
        <dbReference type="ChEBI" id="CHEBI:29999"/>
        <dbReference type="ChEBI" id="CHEBI:30616"/>
        <dbReference type="ChEBI" id="CHEBI:83421"/>
        <dbReference type="ChEBI" id="CHEBI:456216"/>
        <dbReference type="EC" id="2.7.11.1"/>
    </reaction>
</comment>
<dbReference type="GO" id="GO:0005524">
    <property type="term" value="F:ATP binding"/>
    <property type="evidence" value="ECO:0007669"/>
    <property type="project" value="UniProtKB-KW"/>
</dbReference>
<gene>
    <name evidence="18" type="ORF">AV274_6570</name>
</gene>
<dbReference type="InterPro" id="IPR036388">
    <property type="entry name" value="WH-like_DNA-bd_sf"/>
</dbReference>
<dbReference type="PANTHER" id="PTHR45852">
    <property type="entry name" value="SER/THR-PROTEIN KINASE RIO2"/>
    <property type="match status" value="1"/>
</dbReference>
<dbReference type="Pfam" id="PF01163">
    <property type="entry name" value="RIO1"/>
    <property type="match status" value="2"/>
</dbReference>
<evidence type="ECO:0000256" key="11">
    <source>
        <dbReference type="ARBA" id="ARBA00047899"/>
    </source>
</evidence>
<dbReference type="GO" id="GO:0008270">
    <property type="term" value="F:zinc ion binding"/>
    <property type="evidence" value="ECO:0007669"/>
    <property type="project" value="UniProtKB-KW"/>
</dbReference>
<dbReference type="SUPFAM" id="SSF46785">
    <property type="entry name" value="Winged helix' DNA-binding domain"/>
    <property type="match status" value="1"/>
</dbReference>
<proteinExistence type="inferred from homology"/>
<name>A0A196S3K1_BLAHN</name>
<evidence type="ECO:0000256" key="5">
    <source>
        <dbReference type="ARBA" id="ARBA00022679"/>
    </source>
</evidence>
<evidence type="ECO:0000256" key="16">
    <source>
        <dbReference type="SAM" id="MobiDB-lite"/>
    </source>
</evidence>
<reference evidence="18 19" key="1">
    <citation type="submission" date="2016-05" db="EMBL/GenBank/DDBJ databases">
        <title>Nuclear genome of Blastocystis sp. subtype 1 NandII.</title>
        <authorList>
            <person name="Gentekaki E."/>
            <person name="Curtis B."/>
            <person name="Stairs C."/>
            <person name="Eme L."/>
            <person name="Herman E."/>
            <person name="Klimes V."/>
            <person name="Arias M.C."/>
            <person name="Elias M."/>
            <person name="Hilliou F."/>
            <person name="Klute M."/>
            <person name="Malik S.-B."/>
            <person name="Pightling A."/>
            <person name="Rachubinski R."/>
            <person name="Salas D."/>
            <person name="Schlacht A."/>
            <person name="Suga H."/>
            <person name="Archibald J."/>
            <person name="Ball S.G."/>
            <person name="Clark G."/>
            <person name="Dacks J."/>
            <person name="Van Der Giezen M."/>
            <person name="Tsaousis A."/>
            <person name="Roger A."/>
        </authorList>
    </citation>
    <scope>NUCLEOTIDE SEQUENCE [LARGE SCALE GENOMIC DNA]</scope>
    <source>
        <strain evidence="19">ATCC 50177 / NandII</strain>
    </source>
</reference>
<evidence type="ECO:0000256" key="15">
    <source>
        <dbReference type="PROSITE-ProRule" id="PRU00047"/>
    </source>
</evidence>
<comment type="catalytic activity">
    <reaction evidence="11">
        <text>L-threonyl-[protein] + ATP = O-phospho-L-threonyl-[protein] + ADP + H(+)</text>
        <dbReference type="Rhea" id="RHEA:46608"/>
        <dbReference type="Rhea" id="RHEA-COMP:11060"/>
        <dbReference type="Rhea" id="RHEA-COMP:11605"/>
        <dbReference type="ChEBI" id="CHEBI:15378"/>
        <dbReference type="ChEBI" id="CHEBI:30013"/>
        <dbReference type="ChEBI" id="CHEBI:30616"/>
        <dbReference type="ChEBI" id="CHEBI:61977"/>
        <dbReference type="ChEBI" id="CHEBI:456216"/>
        <dbReference type="EC" id="2.7.11.1"/>
    </reaction>
</comment>
<evidence type="ECO:0000256" key="6">
    <source>
        <dbReference type="ARBA" id="ARBA00022723"/>
    </source>
</evidence>
<evidence type="ECO:0000256" key="12">
    <source>
        <dbReference type="ARBA" id="ARBA00048679"/>
    </source>
</evidence>
<dbReference type="Gene3D" id="4.10.60.10">
    <property type="entry name" value="Zinc finger, CCHC-type"/>
    <property type="match status" value="1"/>
</dbReference>
<dbReference type="InterPro" id="IPR001878">
    <property type="entry name" value="Znf_CCHC"/>
</dbReference>
<evidence type="ECO:0000256" key="10">
    <source>
        <dbReference type="ARBA" id="ARBA00022842"/>
    </source>
</evidence>
<evidence type="ECO:0000256" key="8">
    <source>
        <dbReference type="ARBA" id="ARBA00022777"/>
    </source>
</evidence>
<feature type="compositionally biased region" description="Basic and acidic residues" evidence="16">
    <location>
        <begin position="391"/>
        <end position="449"/>
    </location>
</feature>
<dbReference type="InterPro" id="IPR018934">
    <property type="entry name" value="RIO_dom"/>
</dbReference>
<evidence type="ECO:0000256" key="13">
    <source>
        <dbReference type="ARBA" id="ARBA00068353"/>
    </source>
</evidence>
<dbReference type="PROSITE" id="PS01245">
    <property type="entry name" value="RIO1"/>
    <property type="match status" value="1"/>
</dbReference>
<dbReference type="InterPro" id="IPR000687">
    <property type="entry name" value="RIO_kinase"/>
</dbReference>
<dbReference type="CDD" id="cd05144">
    <property type="entry name" value="RIO2_C"/>
    <property type="match status" value="1"/>
</dbReference>
<feature type="compositionally biased region" description="Acidic residues" evidence="16">
    <location>
        <begin position="301"/>
        <end position="349"/>
    </location>
</feature>
<keyword evidence="19" id="KW-1185">Reference proteome</keyword>
<keyword evidence="9" id="KW-0067">ATP-binding</keyword>
<dbReference type="InterPro" id="IPR015285">
    <property type="entry name" value="RIO2_wHTH_N"/>
</dbReference>
<dbReference type="EMBL" id="LXWW01000580">
    <property type="protein sequence ID" value="OAO11735.1"/>
    <property type="molecule type" value="Genomic_DNA"/>
</dbReference>
<keyword evidence="15" id="KW-0863">Zinc-finger</keyword>
<evidence type="ECO:0000256" key="14">
    <source>
        <dbReference type="ARBA" id="ARBA00068837"/>
    </source>
</evidence>
<feature type="compositionally biased region" description="Basic residues" evidence="16">
    <location>
        <begin position="378"/>
        <end position="387"/>
    </location>
</feature>
<feature type="compositionally biased region" description="Basic and acidic residues" evidence="16">
    <location>
        <begin position="350"/>
        <end position="374"/>
    </location>
</feature>
<dbReference type="InterPro" id="IPR030484">
    <property type="entry name" value="Rio2"/>
</dbReference>
<dbReference type="SMART" id="SM00090">
    <property type="entry name" value="RIO"/>
    <property type="match status" value="1"/>
</dbReference>
<dbReference type="EC" id="2.7.11.1" evidence="3"/>
<dbReference type="GO" id="GO:0030490">
    <property type="term" value="P:maturation of SSU-rRNA"/>
    <property type="evidence" value="ECO:0007669"/>
    <property type="project" value="TreeGrafter"/>
</dbReference>
<dbReference type="GO" id="GO:0005634">
    <property type="term" value="C:nucleus"/>
    <property type="evidence" value="ECO:0007669"/>
    <property type="project" value="TreeGrafter"/>
</dbReference>
<keyword evidence="4" id="KW-0723">Serine/threonine-protein kinase</keyword>
<dbReference type="SUPFAM" id="SSF56112">
    <property type="entry name" value="Protein kinase-like (PK-like)"/>
    <property type="match status" value="1"/>
</dbReference>
<sequence length="449" mass="52120">MRLDPKVLRYMSADAFRVLTSIEMGMKNHDVVPVPLIVSLSNLRHGGVHKILSDLLRDKLIAHERKVYDGYKLTYLGYDFLALRAMMKRGNIVSVGRKIGVGKESDIYLVQNEEGETLALKLQRLGRVSFRAIKQKRDYLGKRQSASWMYMSRLAAVKEYAFMKALYDAGFSVPRPVDQNRHCLYDGMMKMIVDLARHGLIHGDFNEFNLIFDEATRSFTLIDFPQMVSTSHENAEAYFDRDVECVARFFRRHFGYEREAKPKLGEIVNEFKLDQEVQASGFTAEEESLLLEMADMVHGEEEGEENESEESGEGEEMEEGEEEEEEEVKEGEEMEEGEEEEEVNEEEEEVKEKDSDHASEGEDTAEKANEDVCFHCHQPGHKARKCPLLHPELKKEPRMKEKKNITDLQIRDRIRRGLDSRTERNKVNNRNMEKNRERRKVREAINDVL</sequence>
<evidence type="ECO:0000256" key="7">
    <source>
        <dbReference type="ARBA" id="ARBA00022741"/>
    </source>
</evidence>
<dbReference type="AlphaFoldDB" id="A0A196S3K1"/>
<dbReference type="InterPro" id="IPR036390">
    <property type="entry name" value="WH_DNA-bd_sf"/>
</dbReference>
<dbReference type="InterPro" id="IPR011009">
    <property type="entry name" value="Kinase-like_dom_sf"/>
</dbReference>
<feature type="region of interest" description="Disordered" evidence="16">
    <location>
        <begin position="298"/>
        <end position="449"/>
    </location>
</feature>
<keyword evidence="6" id="KW-0479">Metal-binding</keyword>
<evidence type="ECO:0000256" key="4">
    <source>
        <dbReference type="ARBA" id="ARBA00022527"/>
    </source>
</evidence>
<evidence type="ECO:0000313" key="19">
    <source>
        <dbReference type="Proteomes" id="UP000078348"/>
    </source>
</evidence>
<dbReference type="FunFam" id="3.30.200.20:FF:000052">
    <property type="entry name" value="Serine/threonine-protein kinase RIO2"/>
    <property type="match status" value="1"/>
</dbReference>
<dbReference type="InterPro" id="IPR036875">
    <property type="entry name" value="Znf_CCHC_sf"/>
</dbReference>
<dbReference type="GO" id="GO:0030688">
    <property type="term" value="C:preribosome, small subunit precursor"/>
    <property type="evidence" value="ECO:0007669"/>
    <property type="project" value="TreeGrafter"/>
</dbReference>
<dbReference type="FunFam" id="1.10.10.10:FF:000053">
    <property type="entry name" value="Serine/threonine-protein kinase RIO2"/>
    <property type="match status" value="1"/>
</dbReference>
<evidence type="ECO:0000256" key="2">
    <source>
        <dbReference type="ARBA" id="ARBA00009196"/>
    </source>
</evidence>
<dbReference type="Gene3D" id="3.30.200.20">
    <property type="entry name" value="Phosphorylase Kinase, domain 1"/>
    <property type="match status" value="1"/>
</dbReference>
<dbReference type="STRING" id="478820.A0A196S3K1"/>
<accession>A0A196S3K1</accession>
<organism evidence="18 19">
    <name type="scientific">Blastocystis sp. subtype 1 (strain ATCC 50177 / NandII)</name>
    <dbReference type="NCBI Taxonomy" id="478820"/>
    <lineage>
        <taxon>Eukaryota</taxon>
        <taxon>Sar</taxon>
        <taxon>Stramenopiles</taxon>
        <taxon>Bigyra</taxon>
        <taxon>Opalozoa</taxon>
        <taxon>Opalinata</taxon>
        <taxon>Blastocystidae</taxon>
        <taxon>Blastocystis</taxon>
    </lineage>
</organism>
<dbReference type="InterPro" id="IPR018935">
    <property type="entry name" value="RIO_kinase_CS"/>
</dbReference>
<dbReference type="SMART" id="SM00343">
    <property type="entry name" value="ZnF_C2HC"/>
    <property type="match status" value="1"/>
</dbReference>
<feature type="domain" description="CCHC-type" evidence="17">
    <location>
        <begin position="373"/>
        <end position="387"/>
    </location>
</feature>
<comment type="caution">
    <text evidence="18">The sequence shown here is derived from an EMBL/GenBank/DDBJ whole genome shotgun (WGS) entry which is preliminary data.</text>
</comment>